<sequence>MQKSHSFQKALSHLSAPLKITGLDGKVVIWDLENQEDLFNYL</sequence>
<organism evidence="1 2">
    <name type="scientific">Rubroshorea leprosula</name>
    <dbReference type="NCBI Taxonomy" id="152421"/>
    <lineage>
        <taxon>Eukaryota</taxon>
        <taxon>Viridiplantae</taxon>
        <taxon>Streptophyta</taxon>
        <taxon>Embryophyta</taxon>
        <taxon>Tracheophyta</taxon>
        <taxon>Spermatophyta</taxon>
        <taxon>Magnoliopsida</taxon>
        <taxon>eudicotyledons</taxon>
        <taxon>Gunneridae</taxon>
        <taxon>Pentapetalae</taxon>
        <taxon>rosids</taxon>
        <taxon>malvids</taxon>
        <taxon>Malvales</taxon>
        <taxon>Dipterocarpaceae</taxon>
        <taxon>Rubroshorea</taxon>
    </lineage>
</organism>
<evidence type="ECO:0000313" key="1">
    <source>
        <dbReference type="EMBL" id="GKV00850.1"/>
    </source>
</evidence>
<reference evidence="1 2" key="1">
    <citation type="journal article" date="2021" name="Commun. Biol.">
        <title>The genome of Shorea leprosula (Dipterocarpaceae) highlights the ecological relevance of drought in aseasonal tropical rainforests.</title>
        <authorList>
            <person name="Ng K.K.S."/>
            <person name="Kobayashi M.J."/>
            <person name="Fawcett J.A."/>
            <person name="Hatakeyama M."/>
            <person name="Paape T."/>
            <person name="Ng C.H."/>
            <person name="Ang C.C."/>
            <person name="Tnah L.H."/>
            <person name="Lee C.T."/>
            <person name="Nishiyama T."/>
            <person name="Sese J."/>
            <person name="O'Brien M.J."/>
            <person name="Copetti D."/>
            <person name="Mohd Noor M.I."/>
            <person name="Ong R.C."/>
            <person name="Putra M."/>
            <person name="Sireger I.Z."/>
            <person name="Indrioko S."/>
            <person name="Kosugi Y."/>
            <person name="Izuno A."/>
            <person name="Isagi Y."/>
            <person name="Lee S.L."/>
            <person name="Shimizu K.K."/>
        </authorList>
    </citation>
    <scope>NUCLEOTIDE SEQUENCE [LARGE SCALE GENOMIC DNA]</scope>
    <source>
        <strain evidence="1">214</strain>
    </source>
</reference>
<gene>
    <name evidence="1" type="ORF">SLEP1_g13467</name>
</gene>
<protein>
    <submittedName>
        <fullName evidence="1">Uncharacterized protein</fullName>
    </submittedName>
</protein>
<proteinExistence type="predicted"/>
<dbReference type="EMBL" id="BPVZ01000016">
    <property type="protein sequence ID" value="GKV00850.1"/>
    <property type="molecule type" value="Genomic_DNA"/>
</dbReference>
<keyword evidence="2" id="KW-1185">Reference proteome</keyword>
<dbReference type="Proteomes" id="UP001054252">
    <property type="component" value="Unassembled WGS sequence"/>
</dbReference>
<name>A0AAV5IKG2_9ROSI</name>
<evidence type="ECO:0000313" key="2">
    <source>
        <dbReference type="Proteomes" id="UP001054252"/>
    </source>
</evidence>
<dbReference type="AlphaFoldDB" id="A0AAV5IKG2"/>
<accession>A0AAV5IKG2</accession>
<comment type="caution">
    <text evidence="1">The sequence shown here is derived from an EMBL/GenBank/DDBJ whole genome shotgun (WGS) entry which is preliminary data.</text>
</comment>